<evidence type="ECO:0000313" key="3">
    <source>
        <dbReference type="EMBL" id="HGY56732.1"/>
    </source>
</evidence>
<evidence type="ECO:0000259" key="1">
    <source>
        <dbReference type="Pfam" id="PF07944"/>
    </source>
</evidence>
<protein>
    <recommendedName>
        <fullName evidence="4">Transcriptional initiation protein Tat</fullName>
    </recommendedName>
</protein>
<accession>A0A7V4WWM4</accession>
<gene>
    <name evidence="3" type="ORF">ENK44_13585</name>
</gene>
<dbReference type="AlphaFoldDB" id="A0A7V4WWM4"/>
<evidence type="ECO:0008006" key="4">
    <source>
        <dbReference type="Google" id="ProtNLM"/>
    </source>
</evidence>
<dbReference type="EMBL" id="DRQG01000127">
    <property type="protein sequence ID" value="HGY56732.1"/>
    <property type="molecule type" value="Genomic_DNA"/>
</dbReference>
<comment type="caution">
    <text evidence="3">The sequence shown here is derived from an EMBL/GenBank/DDBJ whole genome shotgun (WGS) entry which is preliminary data.</text>
</comment>
<dbReference type="Pfam" id="PF07944">
    <property type="entry name" value="Beta-AFase-like_GH127_cat"/>
    <property type="match status" value="1"/>
</dbReference>
<sequence length="680" mass="77658">MKQVYVLLLIIILTSCSNQQVGEANRFYPVNKPPLKQTALVKLPLGAVKPAGWLKDQLIVQSKGLTGHLDEFWPDIKNSAWKGGDGEAWERGPYYLDGLIPLAYLLDDENLKKKAETFVRWIIRSSKEDGWFGPDKNNDRWPLAVASKDLMQYYEATGNEQVLDVLKKYFHYLATHPPDWPDSTWRGVRAMENAVTGYWLYRQTGEREILQVIESIQKNSYDWTKYYYEFPWDSQAVAEHKLPLNWKADGLTAHVVNNAMAVKYPGLWYQQSKDECFRQAVYEALAKYDKNHGQVGGRFSGDEHLHGRSPVQGTELCSVVEYMFSLEQLLEVLGDPALADRLETLAYNALPATVTPDYWAHQYDQQANQVLVTLDERDWSTNGPESNLYGLMPNYPCCLANMHQGWPKFVQSLWMATHDNGLAAVTLGPSVVTAKVGDGATVTIKEETEYPFDGKIRFKIETDKAVAFPLYVRIPDWAKDVKITIGDETVPAKAGQFVKLERKWQNGNAVEILLPMKLRSEKRYRGAVSILRGPLYFALRIGKKYNKIKIKSRNTYSIDYMGSVDWEIRPTSAWNYGLVIDPDRLEKNLRIRRNPIRSLPFADAGEMVYDEEKNKYVKWPYEAPVVIEAPAVELNGWNIVRNSAGEVPQSPIEADGKRTMVTLVPYGSTRLRISEFPYIK</sequence>
<dbReference type="GO" id="GO:0005975">
    <property type="term" value="P:carbohydrate metabolic process"/>
    <property type="evidence" value="ECO:0007669"/>
    <property type="project" value="InterPro"/>
</dbReference>
<dbReference type="PANTHER" id="PTHR31151:SF0">
    <property type="entry name" value="PROLINE-TRNA LIGASE (DUF1680)"/>
    <property type="match status" value="1"/>
</dbReference>
<dbReference type="SUPFAM" id="SSF48208">
    <property type="entry name" value="Six-hairpin glycosidases"/>
    <property type="match status" value="1"/>
</dbReference>
<reference evidence="3" key="1">
    <citation type="journal article" date="2020" name="mSystems">
        <title>Genome- and Community-Level Interaction Insights into Carbon Utilization and Element Cycling Functions of Hydrothermarchaeota in Hydrothermal Sediment.</title>
        <authorList>
            <person name="Zhou Z."/>
            <person name="Liu Y."/>
            <person name="Xu W."/>
            <person name="Pan J."/>
            <person name="Luo Z.H."/>
            <person name="Li M."/>
        </authorList>
    </citation>
    <scope>NUCLEOTIDE SEQUENCE [LARGE SCALE GENOMIC DNA]</scope>
    <source>
        <strain evidence="3">HyVt-577</strain>
    </source>
</reference>
<feature type="domain" description="Non-reducing end beta-L-arabinofuranosidase-like GH127 middle" evidence="2">
    <location>
        <begin position="429"/>
        <end position="516"/>
    </location>
</feature>
<dbReference type="InterPro" id="IPR049046">
    <property type="entry name" value="Beta-AFase-like_GH127_middle"/>
</dbReference>
<name>A0A7V4WWM4_CALAY</name>
<organism evidence="3">
    <name type="scientific">Caldithrix abyssi</name>
    <dbReference type="NCBI Taxonomy" id="187145"/>
    <lineage>
        <taxon>Bacteria</taxon>
        <taxon>Pseudomonadati</taxon>
        <taxon>Calditrichota</taxon>
        <taxon>Calditrichia</taxon>
        <taxon>Calditrichales</taxon>
        <taxon>Calditrichaceae</taxon>
        <taxon>Caldithrix</taxon>
    </lineage>
</organism>
<proteinExistence type="predicted"/>
<dbReference type="Pfam" id="PF20736">
    <property type="entry name" value="Glyco_hydro127M"/>
    <property type="match status" value="1"/>
</dbReference>
<dbReference type="Proteomes" id="UP000885779">
    <property type="component" value="Unassembled WGS sequence"/>
</dbReference>
<dbReference type="InterPro" id="IPR008928">
    <property type="entry name" value="6-hairpin_glycosidase_sf"/>
</dbReference>
<evidence type="ECO:0000259" key="2">
    <source>
        <dbReference type="Pfam" id="PF20736"/>
    </source>
</evidence>
<dbReference type="InterPro" id="IPR012878">
    <property type="entry name" value="Beta-AFase-like_GH127_cat"/>
</dbReference>
<dbReference type="PANTHER" id="PTHR31151">
    <property type="entry name" value="PROLINE-TRNA LIGASE (DUF1680)"/>
    <property type="match status" value="1"/>
</dbReference>
<feature type="domain" description="Non-reducing end beta-L-arabinofuranosidase-like GH127 catalytic" evidence="1">
    <location>
        <begin position="94"/>
        <end position="409"/>
    </location>
</feature>
<dbReference type="PROSITE" id="PS51257">
    <property type="entry name" value="PROKAR_LIPOPROTEIN"/>
    <property type="match status" value="1"/>
</dbReference>